<proteinExistence type="predicted"/>
<dbReference type="EMBL" id="JAQIZZ010000005">
    <property type="protein sequence ID" value="KAJ5541152.1"/>
    <property type="molecule type" value="Genomic_DNA"/>
</dbReference>
<dbReference type="InterPro" id="IPR025204">
    <property type="entry name" value="CENP-L"/>
</dbReference>
<dbReference type="Proteomes" id="UP001220324">
    <property type="component" value="Unassembled WGS sequence"/>
</dbReference>
<comment type="caution">
    <text evidence="1">The sequence shown here is derived from an EMBL/GenBank/DDBJ whole genome shotgun (WGS) entry which is preliminary data.</text>
</comment>
<sequence length="352" mass="37898">MESASYSQLFNTSWTLHRLSPLHHKKDCASLLNNQAALTTYATRLRDQLTGDVLAGLHSTANTADDDSLSKIGALRECRWQSIAAGSSTRDASDRRDANTSFPGILVTLEYENIVYKAALLAEPGSNPQRDPPSKGSTFLPLLLTKCPNALRQTFISFLSANFDAYCAPLRLPSTFLCKGLESFVDELRTGLGDSANEVVEEVIKELQLTLAFSAMIAPALRTLNVSISRASLTGFLSDGNSTSRRTLKQKLSSPLIANLSTYLETHLAMQLDLTGSSKNKAAKQHVRLSKASCAAFVLGGEGRMKLVVDVARAEGQDGDDAPTKDHLALRASQTLLRAVIGKAVVGDQTAT</sequence>
<dbReference type="AlphaFoldDB" id="A0AAD6CW00"/>
<reference evidence="1 2" key="1">
    <citation type="journal article" date="2023" name="IMA Fungus">
        <title>Comparative genomic study of the Penicillium genus elucidates a diverse pangenome and 15 lateral gene transfer events.</title>
        <authorList>
            <person name="Petersen C."/>
            <person name="Sorensen T."/>
            <person name="Nielsen M.R."/>
            <person name="Sondergaard T.E."/>
            <person name="Sorensen J.L."/>
            <person name="Fitzpatrick D.A."/>
            <person name="Frisvad J.C."/>
            <person name="Nielsen K.L."/>
        </authorList>
    </citation>
    <scope>NUCLEOTIDE SEQUENCE [LARGE SCALE GENOMIC DNA]</scope>
    <source>
        <strain evidence="1 2">IBT 35679</strain>
    </source>
</reference>
<protein>
    <submittedName>
        <fullName evidence="1">CENP-A-nucleosome distal centromere subunit CENP-L</fullName>
    </submittedName>
</protein>
<evidence type="ECO:0000313" key="2">
    <source>
        <dbReference type="Proteomes" id="UP001220324"/>
    </source>
</evidence>
<evidence type="ECO:0000313" key="1">
    <source>
        <dbReference type="EMBL" id="KAJ5541152.1"/>
    </source>
</evidence>
<name>A0AAD6CW00_9EURO</name>
<gene>
    <name evidence="1" type="ORF">N7494_006228</name>
</gene>
<organism evidence="1 2">
    <name type="scientific">Penicillium frequentans</name>
    <dbReference type="NCBI Taxonomy" id="3151616"/>
    <lineage>
        <taxon>Eukaryota</taxon>
        <taxon>Fungi</taxon>
        <taxon>Dikarya</taxon>
        <taxon>Ascomycota</taxon>
        <taxon>Pezizomycotina</taxon>
        <taxon>Eurotiomycetes</taxon>
        <taxon>Eurotiomycetidae</taxon>
        <taxon>Eurotiales</taxon>
        <taxon>Aspergillaceae</taxon>
        <taxon>Penicillium</taxon>
    </lineage>
</organism>
<keyword evidence="2" id="KW-1185">Reference proteome</keyword>
<accession>A0AAD6CW00</accession>
<dbReference type="Pfam" id="PF13092">
    <property type="entry name" value="CENP-L"/>
    <property type="match status" value="1"/>
</dbReference>